<evidence type="ECO:0000313" key="1">
    <source>
        <dbReference type="EMBL" id="CAE8639695.1"/>
    </source>
</evidence>
<sequence>MSIWLSVPITGQSEGAMESLVPAGTNGTNGPARKRARATTADSMATTIRNLVRLALSNAAQVRLLKAAAIRTLLFPADNPTFMAAKQAGARYNEMAQQRGGQTSLPPPHLAVFTAILQAVAADSQVPPQIAAAATTMLANTAQLPHLIFVCKTSKCFDKNKGRLEVALHPQCAEFLEGCTRTWVQQGAREMSGPAPRGPLERILADTLTEG</sequence>
<name>A0A813HNG1_POLGL</name>
<accession>A0A813HNG1</accession>
<dbReference type="Proteomes" id="UP000654075">
    <property type="component" value="Unassembled WGS sequence"/>
</dbReference>
<dbReference type="AlphaFoldDB" id="A0A813HNG1"/>
<proteinExistence type="predicted"/>
<gene>
    <name evidence="1" type="ORF">PGLA1383_LOCUS54708</name>
</gene>
<comment type="caution">
    <text evidence="1">The sequence shown here is derived from an EMBL/GenBank/DDBJ whole genome shotgun (WGS) entry which is preliminary data.</text>
</comment>
<organism evidence="1 2">
    <name type="scientific">Polarella glacialis</name>
    <name type="common">Dinoflagellate</name>
    <dbReference type="NCBI Taxonomy" id="89957"/>
    <lineage>
        <taxon>Eukaryota</taxon>
        <taxon>Sar</taxon>
        <taxon>Alveolata</taxon>
        <taxon>Dinophyceae</taxon>
        <taxon>Suessiales</taxon>
        <taxon>Suessiaceae</taxon>
        <taxon>Polarella</taxon>
    </lineage>
</organism>
<dbReference type="EMBL" id="CAJNNV010032346">
    <property type="protein sequence ID" value="CAE8639695.1"/>
    <property type="molecule type" value="Genomic_DNA"/>
</dbReference>
<evidence type="ECO:0000313" key="2">
    <source>
        <dbReference type="Proteomes" id="UP000654075"/>
    </source>
</evidence>
<reference evidence="1" key="1">
    <citation type="submission" date="2021-02" db="EMBL/GenBank/DDBJ databases">
        <authorList>
            <person name="Dougan E. K."/>
            <person name="Rhodes N."/>
            <person name="Thang M."/>
            <person name="Chan C."/>
        </authorList>
    </citation>
    <scope>NUCLEOTIDE SEQUENCE</scope>
</reference>
<keyword evidence="2" id="KW-1185">Reference proteome</keyword>
<protein>
    <submittedName>
        <fullName evidence="1">Uncharacterized protein</fullName>
    </submittedName>
</protein>